<reference evidence="2 3" key="1">
    <citation type="submission" date="2018-04" db="EMBL/GenBank/DDBJ databases">
        <title>Novel Campyloabacter and Helicobacter Species and Strains.</title>
        <authorList>
            <person name="Mannion A.J."/>
            <person name="Shen Z."/>
            <person name="Fox J.G."/>
        </authorList>
    </citation>
    <scope>NUCLEOTIDE SEQUENCE [LARGE SCALE GENOMIC DNA]</scope>
    <source>
        <strain evidence="2 3">MIT 04-9366</strain>
    </source>
</reference>
<name>A0A3D8IXP6_9HELI</name>
<accession>A0A3D8IXP6</accession>
<protein>
    <recommendedName>
        <fullName evidence="4">Membrane transport protein MMPL domain-containing protein</fullName>
    </recommendedName>
</protein>
<feature type="transmembrane region" description="Helical" evidence="1">
    <location>
        <begin position="642"/>
        <end position="660"/>
    </location>
</feature>
<feature type="transmembrane region" description="Helical" evidence="1">
    <location>
        <begin position="666"/>
        <end position="686"/>
    </location>
</feature>
<evidence type="ECO:0000313" key="2">
    <source>
        <dbReference type="EMBL" id="RDU69384.1"/>
    </source>
</evidence>
<feature type="transmembrane region" description="Helical" evidence="1">
    <location>
        <begin position="298"/>
        <end position="317"/>
    </location>
</feature>
<dbReference type="Proteomes" id="UP000257045">
    <property type="component" value="Unassembled WGS sequence"/>
</dbReference>
<feature type="transmembrane region" description="Helical" evidence="1">
    <location>
        <begin position="363"/>
        <end position="384"/>
    </location>
</feature>
<dbReference type="AlphaFoldDB" id="A0A3D8IXP6"/>
<dbReference type="OrthoDB" id="5337472at2"/>
<feature type="transmembrane region" description="Helical" evidence="1">
    <location>
        <begin position="558"/>
        <end position="579"/>
    </location>
</feature>
<keyword evidence="3" id="KW-1185">Reference proteome</keyword>
<keyword evidence="1" id="KW-1133">Transmembrane helix</keyword>
<feature type="transmembrane region" description="Helical" evidence="1">
    <location>
        <begin position="211"/>
        <end position="228"/>
    </location>
</feature>
<sequence>MRKLQNFLLLLFVLCVGVYLFKSGKIDWEKKLSLEVLDLFPQSQEREWVDLHRKFGDSKFIYVAQENPKEFDSFLKEVALLPNIKIIHRKIEPSPALKDFIAKNYFYLGELKPNSQSSTQIAQALLQNSQLPSFNPFDPLSLISIPSIHRDFFLQGTPYVIIEMRDSEAKSVHKLYSEFLPLAQKYNITHYFSPLFMSVENPQLILDEANVLMGLAGIFFFVLYFVILRMPFLTFNMIATLLFSNATAILIMLFAFPQVSVMSLSFGIGISNICIDYLMHHHYLGYYQNRKISFNTSVFYGFLTTLIGFFVCLFVPFPLLNQLSLYAIINLGIAYLCFAFMFQGIGFAKPKFYPFLHKLSFPFFPVLIILLFSLIAGGVAFTHLKADFDLSKLDYQNKAMNAQKDYFSPLSQNYVPYLIFAPSLDALIAKAREINRLDTNNPIALGILPTKSEVKKRERYFKSMSFFDFTKRYKDALYELERSDKTLSQTLSMSYRYIPSWQENLDLKTLQSLGFFIISYKGQYYYQAQSNDIAKLKHIQGINLTQTQEYITSITSSIYAPMVSILTLAFVAMVILLAISTRGAFLNALTFILFPFCSVMLYLSLTAPINIMHLFALLIVVVVGVDYGIYHTKEGNTLGATHAILFSTLTTLFSFGFFLFSKIRALNSFGEVIVIGMSCLLFLIFFQKDIKGNAS</sequence>
<evidence type="ECO:0008006" key="4">
    <source>
        <dbReference type="Google" id="ProtNLM"/>
    </source>
</evidence>
<dbReference type="RefSeq" id="WP_115569991.1">
    <property type="nucleotide sequence ID" value="NZ_NXLV01000015.1"/>
</dbReference>
<comment type="caution">
    <text evidence="2">The sequence shown here is derived from an EMBL/GenBank/DDBJ whole genome shotgun (WGS) entry which is preliminary data.</text>
</comment>
<dbReference type="EMBL" id="NXLV01000015">
    <property type="protein sequence ID" value="RDU69384.1"/>
    <property type="molecule type" value="Genomic_DNA"/>
</dbReference>
<evidence type="ECO:0000313" key="3">
    <source>
        <dbReference type="Proteomes" id="UP000257045"/>
    </source>
</evidence>
<gene>
    <name evidence="2" type="ORF">CQA58_06920</name>
</gene>
<evidence type="ECO:0000256" key="1">
    <source>
        <dbReference type="SAM" id="Phobius"/>
    </source>
</evidence>
<feature type="transmembrane region" description="Helical" evidence="1">
    <location>
        <begin position="323"/>
        <end position="342"/>
    </location>
</feature>
<feature type="transmembrane region" description="Helical" evidence="1">
    <location>
        <begin position="611"/>
        <end position="630"/>
    </location>
</feature>
<organism evidence="2 3">
    <name type="scientific">Helicobacter brantae</name>
    <dbReference type="NCBI Taxonomy" id="375927"/>
    <lineage>
        <taxon>Bacteria</taxon>
        <taxon>Pseudomonadati</taxon>
        <taxon>Campylobacterota</taxon>
        <taxon>Epsilonproteobacteria</taxon>
        <taxon>Campylobacterales</taxon>
        <taxon>Helicobacteraceae</taxon>
        <taxon>Helicobacter</taxon>
    </lineage>
</organism>
<keyword evidence="1" id="KW-0812">Transmembrane</keyword>
<dbReference type="SUPFAM" id="SSF82866">
    <property type="entry name" value="Multidrug efflux transporter AcrB transmembrane domain"/>
    <property type="match status" value="2"/>
</dbReference>
<proteinExistence type="predicted"/>
<keyword evidence="1" id="KW-0472">Membrane</keyword>